<dbReference type="Proteomes" id="UP000076858">
    <property type="component" value="Unassembled WGS sequence"/>
</dbReference>
<comment type="caution">
    <text evidence="1">The sequence shown here is derived from an EMBL/GenBank/DDBJ whole genome shotgun (WGS) entry which is preliminary data.</text>
</comment>
<accession>A0A162CZI3</accession>
<protein>
    <submittedName>
        <fullName evidence="1">Uncharacterized protein</fullName>
    </submittedName>
</protein>
<evidence type="ECO:0000313" key="1">
    <source>
        <dbReference type="EMBL" id="KZR96594.1"/>
    </source>
</evidence>
<sequence>MLKQIKADSTEDPWSAFMLDQINNKMKKHKNGNRWNQEVIRHCIIWQARSPGSYKFIRKSGMLNLPCEKTLRSYLGSSSMDVGITDLIKDPLRAKFIELGNGCCVKVNVAVDEVTIKPCES</sequence>
<dbReference type="AlphaFoldDB" id="A0A162CZI3"/>
<gene>
    <name evidence="1" type="ORF">APZ42_008982</name>
</gene>
<proteinExistence type="predicted"/>
<evidence type="ECO:0000313" key="2">
    <source>
        <dbReference type="Proteomes" id="UP000076858"/>
    </source>
</evidence>
<organism evidence="1 2">
    <name type="scientific">Daphnia magna</name>
    <dbReference type="NCBI Taxonomy" id="35525"/>
    <lineage>
        <taxon>Eukaryota</taxon>
        <taxon>Metazoa</taxon>
        <taxon>Ecdysozoa</taxon>
        <taxon>Arthropoda</taxon>
        <taxon>Crustacea</taxon>
        <taxon>Branchiopoda</taxon>
        <taxon>Diplostraca</taxon>
        <taxon>Cladocera</taxon>
        <taxon>Anomopoda</taxon>
        <taxon>Daphniidae</taxon>
        <taxon>Daphnia</taxon>
    </lineage>
</organism>
<dbReference type="EMBL" id="LRGB01024377">
    <property type="protein sequence ID" value="KZR96594.1"/>
    <property type="molecule type" value="Genomic_DNA"/>
</dbReference>
<dbReference type="OrthoDB" id="2441813at2759"/>
<keyword evidence="2" id="KW-1185">Reference proteome</keyword>
<name>A0A162CZI3_9CRUS</name>
<reference evidence="1 2" key="1">
    <citation type="submission" date="2016-03" db="EMBL/GenBank/DDBJ databases">
        <title>EvidentialGene: Evidence-directed Construction of Genes on Genomes.</title>
        <authorList>
            <person name="Gilbert D.G."/>
            <person name="Choi J.-H."/>
            <person name="Mockaitis K."/>
            <person name="Colbourne J."/>
            <person name="Pfrender M."/>
        </authorList>
    </citation>
    <scope>NUCLEOTIDE SEQUENCE [LARGE SCALE GENOMIC DNA]</scope>
    <source>
        <strain evidence="1 2">Xinb3</strain>
        <tissue evidence="1">Complete organism</tissue>
    </source>
</reference>